<reference evidence="2 3" key="1">
    <citation type="submission" date="2016-10" db="EMBL/GenBank/DDBJ databases">
        <authorList>
            <person name="de Groot N.N."/>
        </authorList>
    </citation>
    <scope>NUCLEOTIDE SEQUENCE [LARGE SCALE GENOMIC DNA]</scope>
    <source>
        <strain evidence="2 3">OGL-20</strain>
    </source>
</reference>
<accession>A0A1I0NYI2</accession>
<dbReference type="Gene3D" id="3.40.50.2000">
    <property type="entry name" value="Glycogen Phosphorylase B"/>
    <property type="match status" value="2"/>
</dbReference>
<sequence length="358" mass="41306">MKVLMVVSNSFNPDPRVYKEAKSLLDRGYLVRVVAWNRDGTHPPFEVIDGLEVERIGVPARYGVLVEFLLKLPVFYVIFLWKYLRKGREFDVIHTHDFDTALLGFLLKLVTGIHWVYDVHDLYDSLVSNKTLGMLITLFDSLFLRTADAVITVNHEMTRILIKRSRPRHVVVVMNTMNPFNVCREKWSSFTIFYGGVLSNDRFIEEMIEIAYSLGVNMRIAGLGILEDKIKHAPVDFLGYISHKQAVMELSKAHLTFILYDPAVPNNRIASPNKLFEAMWVGTPVIVVKGTLPEKLASKFVVPAQYSREDVKNLLLELKLNPKILRKKARFGRRIFLAKYTWDIMESKLMTLYLEVLK</sequence>
<dbReference type="AlphaFoldDB" id="A0A1I0NYI2"/>
<dbReference type="RefSeq" id="WP_143597800.1">
    <property type="nucleotide sequence ID" value="NZ_CP015105.1"/>
</dbReference>
<evidence type="ECO:0000313" key="2">
    <source>
        <dbReference type="EMBL" id="SEW06604.1"/>
    </source>
</evidence>
<dbReference type="GeneID" id="33332840"/>
<keyword evidence="2" id="KW-0808">Transferase</keyword>
<name>A0A1I0NYI2_9EURY</name>
<feature type="domain" description="Glycosyltransferase subfamily 4-like N-terminal" evidence="1">
    <location>
        <begin position="16"/>
        <end position="175"/>
    </location>
</feature>
<dbReference type="EMBL" id="FOIW01000002">
    <property type="protein sequence ID" value="SEW06604.1"/>
    <property type="molecule type" value="Genomic_DNA"/>
</dbReference>
<protein>
    <submittedName>
        <fullName evidence="2">Glycosyltransferase involved in cell wall bisynthesis</fullName>
    </submittedName>
</protein>
<dbReference type="GO" id="GO:0016740">
    <property type="term" value="F:transferase activity"/>
    <property type="evidence" value="ECO:0007669"/>
    <property type="project" value="UniProtKB-KW"/>
</dbReference>
<dbReference type="Proteomes" id="UP000182125">
    <property type="component" value="Unassembled WGS sequence"/>
</dbReference>
<dbReference type="PANTHER" id="PTHR12526">
    <property type="entry name" value="GLYCOSYLTRANSFERASE"/>
    <property type="match status" value="1"/>
</dbReference>
<evidence type="ECO:0000313" key="3">
    <source>
        <dbReference type="Proteomes" id="UP000182125"/>
    </source>
</evidence>
<gene>
    <name evidence="2" type="ORF">SAMN05216170_1352</name>
</gene>
<dbReference type="InterPro" id="IPR028098">
    <property type="entry name" value="Glyco_trans_4-like_N"/>
</dbReference>
<evidence type="ECO:0000259" key="1">
    <source>
        <dbReference type="Pfam" id="PF13579"/>
    </source>
</evidence>
<dbReference type="OrthoDB" id="132546at2157"/>
<dbReference type="Pfam" id="PF13579">
    <property type="entry name" value="Glyco_trans_4_4"/>
    <property type="match status" value="1"/>
</dbReference>
<proteinExistence type="predicted"/>
<dbReference type="SUPFAM" id="SSF53756">
    <property type="entry name" value="UDP-Glycosyltransferase/glycogen phosphorylase"/>
    <property type="match status" value="1"/>
</dbReference>
<organism evidence="2 3">
    <name type="scientific">Thermococcus thioreducens</name>
    <dbReference type="NCBI Taxonomy" id="277988"/>
    <lineage>
        <taxon>Archaea</taxon>
        <taxon>Methanobacteriati</taxon>
        <taxon>Methanobacteriota</taxon>
        <taxon>Thermococci</taxon>
        <taxon>Thermococcales</taxon>
        <taxon>Thermococcaceae</taxon>
        <taxon>Thermococcus</taxon>
    </lineage>
</organism>